<dbReference type="PANTHER" id="PTHR33449:SF1">
    <property type="entry name" value="NUCLEOID-ASSOCIATED PROTEIN YBAB"/>
    <property type="match status" value="1"/>
</dbReference>
<keyword evidence="3" id="KW-0175">Coiled coil</keyword>
<comment type="subunit">
    <text evidence="2">Homodimer.</text>
</comment>
<evidence type="ECO:0000256" key="3">
    <source>
        <dbReference type="SAM" id="Coils"/>
    </source>
</evidence>
<dbReference type="SUPFAM" id="SSF82607">
    <property type="entry name" value="YbaB-like"/>
    <property type="match status" value="1"/>
</dbReference>
<keyword evidence="1 2" id="KW-0238">DNA-binding</keyword>
<comment type="caution">
    <text evidence="4">The sequence shown here is derived from an EMBL/GenBank/DDBJ whole genome shotgun (WGS) entry which is preliminary data.</text>
</comment>
<accession>A0A8J3G540</accession>
<dbReference type="EMBL" id="BMYF01000007">
    <property type="protein sequence ID" value="GHB34256.1"/>
    <property type="molecule type" value="Genomic_DNA"/>
</dbReference>
<reference evidence="4" key="2">
    <citation type="submission" date="2020-09" db="EMBL/GenBank/DDBJ databases">
        <authorList>
            <person name="Sun Q."/>
            <person name="Kim S."/>
        </authorList>
    </citation>
    <scope>NUCLEOTIDE SEQUENCE</scope>
    <source>
        <strain evidence="4">KCTC 23224</strain>
    </source>
</reference>
<dbReference type="InterPro" id="IPR004401">
    <property type="entry name" value="YbaB/EbfC"/>
</dbReference>
<comment type="function">
    <text evidence="2">Binds to DNA and alters its conformation. May be involved in regulation of gene expression, nucleoid organization and DNA protection.</text>
</comment>
<protein>
    <recommendedName>
        <fullName evidence="2">Nucleoid-associated protein GCM10008106_14400</fullName>
    </recommendedName>
</protein>
<evidence type="ECO:0000313" key="4">
    <source>
        <dbReference type="EMBL" id="GHB34256.1"/>
    </source>
</evidence>
<keyword evidence="5" id="KW-1185">Reference proteome</keyword>
<dbReference type="InterPro" id="IPR036894">
    <property type="entry name" value="YbaB-like_sf"/>
</dbReference>
<keyword evidence="2" id="KW-0963">Cytoplasm</keyword>
<dbReference type="AlphaFoldDB" id="A0A8J3G540"/>
<dbReference type="GO" id="GO:0005829">
    <property type="term" value="C:cytosol"/>
    <property type="evidence" value="ECO:0007669"/>
    <property type="project" value="TreeGrafter"/>
</dbReference>
<proteinExistence type="inferred from homology"/>
<feature type="coiled-coil region" evidence="3">
    <location>
        <begin position="26"/>
        <end position="53"/>
    </location>
</feature>
<dbReference type="PANTHER" id="PTHR33449">
    <property type="entry name" value="NUCLEOID-ASSOCIATED PROTEIN YBAB"/>
    <property type="match status" value="1"/>
</dbReference>
<gene>
    <name evidence="4" type="ORF">GCM10008106_14400</name>
</gene>
<evidence type="ECO:0000256" key="1">
    <source>
        <dbReference type="ARBA" id="ARBA00023125"/>
    </source>
</evidence>
<dbReference type="GO" id="GO:0003677">
    <property type="term" value="F:DNA binding"/>
    <property type="evidence" value="ECO:0007669"/>
    <property type="project" value="UniProtKB-UniRule"/>
</dbReference>
<reference evidence="4" key="1">
    <citation type="journal article" date="2014" name="Int. J. Syst. Evol. Microbiol.">
        <title>Complete genome sequence of Corynebacterium casei LMG S-19264T (=DSM 44701T), isolated from a smear-ripened cheese.</title>
        <authorList>
            <consortium name="US DOE Joint Genome Institute (JGI-PGF)"/>
            <person name="Walter F."/>
            <person name="Albersmeier A."/>
            <person name="Kalinowski J."/>
            <person name="Ruckert C."/>
        </authorList>
    </citation>
    <scope>NUCLEOTIDE SEQUENCE</scope>
    <source>
        <strain evidence="4">KCTC 23224</strain>
    </source>
</reference>
<evidence type="ECO:0000256" key="2">
    <source>
        <dbReference type="HAMAP-Rule" id="MF_00274"/>
    </source>
</evidence>
<dbReference type="GO" id="GO:0043590">
    <property type="term" value="C:bacterial nucleoid"/>
    <property type="evidence" value="ECO:0007669"/>
    <property type="project" value="UniProtKB-UniRule"/>
</dbReference>
<dbReference type="NCBIfam" id="TIGR00103">
    <property type="entry name" value="DNA_YbaB_EbfC"/>
    <property type="match status" value="1"/>
</dbReference>
<comment type="subcellular location">
    <subcellularLocation>
        <location evidence="2">Cytoplasm</location>
        <location evidence="2">Nucleoid</location>
    </subcellularLocation>
</comment>
<organism evidence="4 5">
    <name type="scientific">Mongoliitalea lutea</name>
    <dbReference type="NCBI Taxonomy" id="849756"/>
    <lineage>
        <taxon>Bacteria</taxon>
        <taxon>Pseudomonadati</taxon>
        <taxon>Bacteroidota</taxon>
        <taxon>Cytophagia</taxon>
        <taxon>Cytophagales</taxon>
        <taxon>Cyclobacteriaceae</taxon>
        <taxon>Mongoliitalea</taxon>
    </lineage>
</organism>
<evidence type="ECO:0000313" key="5">
    <source>
        <dbReference type="Proteomes" id="UP000642809"/>
    </source>
</evidence>
<sequence length="132" mass="14734">MQEGDLEENRLKNYLCKKNTQAMFDLMSMMGKVKEAQAKIKETQAKLVHLRAIGESGAGMVKVEVNGHRQVMKIEMDDALINPNDKEMLSDLIVAATNKAMEEIEGKIKNEMKAATEGMIPNIPGMDFGNMF</sequence>
<dbReference type="HAMAP" id="MF_00274">
    <property type="entry name" value="DNA_YbaB_EbfC"/>
    <property type="match status" value="1"/>
</dbReference>
<comment type="similarity">
    <text evidence="2">Belongs to the YbaB/EbfC family.</text>
</comment>
<dbReference type="Gene3D" id="3.30.1310.10">
    <property type="entry name" value="Nucleoid-associated protein YbaB-like domain"/>
    <property type="match status" value="1"/>
</dbReference>
<dbReference type="Proteomes" id="UP000642809">
    <property type="component" value="Unassembled WGS sequence"/>
</dbReference>
<dbReference type="PIRSF" id="PIRSF004555">
    <property type="entry name" value="UCP004555"/>
    <property type="match status" value="1"/>
</dbReference>
<dbReference type="Pfam" id="PF02575">
    <property type="entry name" value="YbaB_DNA_bd"/>
    <property type="match status" value="1"/>
</dbReference>
<name>A0A8J3G540_9BACT</name>